<dbReference type="InParanoid" id="M1DDY4"/>
<proteinExistence type="predicted"/>
<name>M1DDY4_SOLTU</name>
<dbReference type="Gramene" id="PGSC0003DMT400087488">
    <property type="protein sequence ID" value="PGSC0003DMT400087488"/>
    <property type="gene ID" value="PGSC0003DMG400037059"/>
</dbReference>
<reference evidence="2" key="2">
    <citation type="submission" date="2015-06" db="UniProtKB">
        <authorList>
            <consortium name="EnsemblPlants"/>
        </authorList>
    </citation>
    <scope>IDENTIFICATION</scope>
    <source>
        <strain evidence="2">DM1-3 516 R44</strain>
    </source>
</reference>
<dbReference type="Proteomes" id="UP000011115">
    <property type="component" value="Unassembled WGS sequence"/>
</dbReference>
<protein>
    <submittedName>
        <fullName evidence="2">Uncharacterized protein</fullName>
    </submittedName>
</protein>
<keyword evidence="1" id="KW-0175">Coiled coil</keyword>
<dbReference type="PaxDb" id="4113-PGSC0003DMT400087488"/>
<feature type="coiled-coil region" evidence="1">
    <location>
        <begin position="81"/>
        <end position="149"/>
    </location>
</feature>
<evidence type="ECO:0000313" key="2">
    <source>
        <dbReference type="EnsemblPlants" id="PGSC0003DMT400087488"/>
    </source>
</evidence>
<evidence type="ECO:0000313" key="3">
    <source>
        <dbReference type="Proteomes" id="UP000011115"/>
    </source>
</evidence>
<accession>M1DDY4</accession>
<sequence length="183" mass="21046">MWLKFQSVLQPCPSHGMCDKTLLECFCRALGPENRSMANQLFEGGMLHHPYEFVATLLDGMVETNKEAQKKHKWDALVAQVDVLSKRVMGLEAQAKEKENHFFLHECRHRKNHGGVQNDEAFSLIQQKLEEQEKKLNEMKDNIKMLNETSATNSMTIQLQDAQITYLMTGRYPPFAEDSPNYG</sequence>
<dbReference type="EnsemblPlants" id="PGSC0003DMT400087488">
    <property type="protein sequence ID" value="PGSC0003DMT400087488"/>
    <property type="gene ID" value="PGSC0003DMG400037059"/>
</dbReference>
<keyword evidence="3" id="KW-1185">Reference proteome</keyword>
<dbReference type="AlphaFoldDB" id="M1DDY4"/>
<dbReference type="HOGENOM" id="CLU_029307_9_1_1"/>
<evidence type="ECO:0000256" key="1">
    <source>
        <dbReference type="SAM" id="Coils"/>
    </source>
</evidence>
<reference evidence="3" key="1">
    <citation type="journal article" date="2011" name="Nature">
        <title>Genome sequence and analysis of the tuber crop potato.</title>
        <authorList>
            <consortium name="The Potato Genome Sequencing Consortium"/>
        </authorList>
    </citation>
    <scope>NUCLEOTIDE SEQUENCE [LARGE SCALE GENOMIC DNA]</scope>
    <source>
        <strain evidence="3">cv. DM1-3 516 R44</strain>
    </source>
</reference>
<organism evidence="2 3">
    <name type="scientific">Solanum tuberosum</name>
    <name type="common">Potato</name>
    <dbReference type="NCBI Taxonomy" id="4113"/>
    <lineage>
        <taxon>Eukaryota</taxon>
        <taxon>Viridiplantae</taxon>
        <taxon>Streptophyta</taxon>
        <taxon>Embryophyta</taxon>
        <taxon>Tracheophyta</taxon>
        <taxon>Spermatophyta</taxon>
        <taxon>Magnoliopsida</taxon>
        <taxon>eudicotyledons</taxon>
        <taxon>Gunneridae</taxon>
        <taxon>Pentapetalae</taxon>
        <taxon>asterids</taxon>
        <taxon>lamiids</taxon>
        <taxon>Solanales</taxon>
        <taxon>Solanaceae</taxon>
        <taxon>Solanoideae</taxon>
        <taxon>Solaneae</taxon>
        <taxon>Solanum</taxon>
    </lineage>
</organism>